<dbReference type="Proteomes" id="UP000317332">
    <property type="component" value="Unassembled WGS sequence"/>
</dbReference>
<reference evidence="1 2" key="1">
    <citation type="submission" date="2019-06" db="EMBL/GenBank/DDBJ databases">
        <title>Flavobacteriaceae Paucihalobacterium erythroidium CWB-1, complete genome.</title>
        <authorList>
            <person name="Wu S."/>
        </authorList>
    </citation>
    <scope>NUCLEOTIDE SEQUENCE [LARGE SCALE GENOMIC DNA]</scope>
    <source>
        <strain evidence="1 2">CWB-1</strain>
    </source>
</reference>
<evidence type="ECO:0000313" key="1">
    <source>
        <dbReference type="EMBL" id="TPV32379.1"/>
    </source>
</evidence>
<accession>A0A506PFK0</accession>
<comment type="caution">
    <text evidence="1">The sequence shown here is derived from an EMBL/GenBank/DDBJ whole genome shotgun (WGS) entry which is preliminary data.</text>
</comment>
<proteinExistence type="predicted"/>
<name>A0A506PFK0_9FLAO</name>
<gene>
    <name evidence="1" type="ORF">FJ651_12505</name>
</gene>
<dbReference type="AlphaFoldDB" id="A0A506PFK0"/>
<dbReference type="OrthoDB" id="1524444at2"/>
<dbReference type="RefSeq" id="WP_140990874.1">
    <property type="nucleotide sequence ID" value="NZ_VHIQ01000006.1"/>
</dbReference>
<evidence type="ECO:0000313" key="2">
    <source>
        <dbReference type="Proteomes" id="UP000317332"/>
    </source>
</evidence>
<evidence type="ECO:0008006" key="3">
    <source>
        <dbReference type="Google" id="ProtNLM"/>
    </source>
</evidence>
<dbReference type="EMBL" id="VHIQ01000006">
    <property type="protein sequence ID" value="TPV32379.1"/>
    <property type="molecule type" value="Genomic_DNA"/>
</dbReference>
<keyword evidence="2" id="KW-1185">Reference proteome</keyword>
<organism evidence="1 2">
    <name type="scientific">Paucihalobacter ruber</name>
    <dbReference type="NCBI Taxonomy" id="2567861"/>
    <lineage>
        <taxon>Bacteria</taxon>
        <taxon>Pseudomonadati</taxon>
        <taxon>Bacteroidota</taxon>
        <taxon>Flavobacteriia</taxon>
        <taxon>Flavobacteriales</taxon>
        <taxon>Flavobacteriaceae</taxon>
        <taxon>Paucihalobacter</taxon>
    </lineage>
</organism>
<protein>
    <recommendedName>
        <fullName evidence="3">Collagen-like protein</fullName>
    </recommendedName>
</protein>
<sequence>MKKLFTLFTAVVLIGLSSCEGPQGPPGPPGLNGADGQDGEVGIIVSQAFEIVLDFNEQNNYEFIEPYGFEVFPTDVTLVFILWEDIAGTEVWRLLPQSVEFSDGNLVYNYDFTQEDVRFFLDGTTNFAALGNEWTQAQVFRVVVVPADNLGRQNLTDFDAIMALYGITEFEKRQGNR</sequence>
<dbReference type="PROSITE" id="PS51257">
    <property type="entry name" value="PROKAR_LIPOPROTEIN"/>
    <property type="match status" value="1"/>
</dbReference>
<dbReference type="Gene3D" id="1.20.5.320">
    <property type="entry name" value="6-Phosphogluconate Dehydrogenase, domain 3"/>
    <property type="match status" value="1"/>
</dbReference>